<dbReference type="EMBL" id="JBHTKR010000001">
    <property type="protein sequence ID" value="MFD1193452.1"/>
    <property type="molecule type" value="Genomic_DNA"/>
</dbReference>
<comment type="caution">
    <text evidence="2">The sequence shown here is derived from an EMBL/GenBank/DDBJ whole genome shotgun (WGS) entry which is preliminary data.</text>
</comment>
<gene>
    <name evidence="2" type="ORF">ACFQ3C_02060</name>
</gene>
<name>A0ABW3TBT9_9RHOB</name>
<organism evidence="2 3">
    <name type="scientific">Seohaeicola saemankumensis</name>
    <dbReference type="NCBI Taxonomy" id="481181"/>
    <lineage>
        <taxon>Bacteria</taxon>
        <taxon>Pseudomonadati</taxon>
        <taxon>Pseudomonadota</taxon>
        <taxon>Alphaproteobacteria</taxon>
        <taxon>Rhodobacterales</taxon>
        <taxon>Roseobacteraceae</taxon>
        <taxon>Seohaeicola</taxon>
    </lineage>
</organism>
<keyword evidence="1" id="KW-0812">Transmembrane</keyword>
<dbReference type="Proteomes" id="UP001597151">
    <property type="component" value="Unassembled WGS sequence"/>
</dbReference>
<keyword evidence="3" id="KW-1185">Reference proteome</keyword>
<accession>A0ABW3TBT9</accession>
<reference evidence="3" key="1">
    <citation type="journal article" date="2019" name="Int. J. Syst. Evol. Microbiol.">
        <title>The Global Catalogue of Microorganisms (GCM) 10K type strain sequencing project: providing services to taxonomists for standard genome sequencing and annotation.</title>
        <authorList>
            <consortium name="The Broad Institute Genomics Platform"/>
            <consortium name="The Broad Institute Genome Sequencing Center for Infectious Disease"/>
            <person name="Wu L."/>
            <person name="Ma J."/>
        </authorList>
    </citation>
    <scope>NUCLEOTIDE SEQUENCE [LARGE SCALE GENOMIC DNA]</scope>
    <source>
        <strain evidence="3">CCUG 55328</strain>
    </source>
</reference>
<evidence type="ECO:0000256" key="1">
    <source>
        <dbReference type="SAM" id="Phobius"/>
    </source>
</evidence>
<protein>
    <submittedName>
        <fullName evidence="2">DUF6476 family protein</fullName>
    </submittedName>
</protein>
<proteinExistence type="predicted"/>
<evidence type="ECO:0000313" key="2">
    <source>
        <dbReference type="EMBL" id="MFD1193452.1"/>
    </source>
</evidence>
<dbReference type="InterPro" id="IPR045519">
    <property type="entry name" value="DUF6476"/>
</dbReference>
<sequence>MSDQSPLPEPGNLRFLRLLVTILTGTMIAGLLAIISLLVIRFPTATPALPDVITLPYGTRAQAFTATAGWYAVVTTDDRILIYDRASGTLRQEITVLNQ</sequence>
<evidence type="ECO:0000313" key="3">
    <source>
        <dbReference type="Proteomes" id="UP001597151"/>
    </source>
</evidence>
<keyword evidence="1" id="KW-0472">Membrane</keyword>
<dbReference type="RefSeq" id="WP_380788748.1">
    <property type="nucleotide sequence ID" value="NZ_JBHTKR010000001.1"/>
</dbReference>
<dbReference type="Pfam" id="PF20082">
    <property type="entry name" value="DUF6476"/>
    <property type="match status" value="1"/>
</dbReference>
<feature type="transmembrane region" description="Helical" evidence="1">
    <location>
        <begin position="15"/>
        <end position="40"/>
    </location>
</feature>
<keyword evidence="1" id="KW-1133">Transmembrane helix</keyword>